<comment type="similarity">
    <text evidence="2 5">Belongs to the glycosyltransferase 10 family.</text>
</comment>
<dbReference type="KEGG" id="ota:OT_ostta02g00030"/>
<comment type="subcellular location">
    <subcellularLocation>
        <location evidence="5">Golgi apparatus</location>
        <location evidence="5">Golgi stack membrane</location>
        <topology evidence="5">Single-pass type II membrane protein</topology>
    </subcellularLocation>
</comment>
<evidence type="ECO:0000256" key="2">
    <source>
        <dbReference type="ARBA" id="ARBA00008919"/>
    </source>
</evidence>
<feature type="domain" description="Fucosyltransferase C-terminal" evidence="6">
    <location>
        <begin position="226"/>
        <end position="304"/>
    </location>
</feature>
<dbReference type="InterPro" id="IPR038577">
    <property type="entry name" value="GT10-like_C_sf"/>
</dbReference>
<dbReference type="GO" id="GO:0032580">
    <property type="term" value="C:Golgi cisterna membrane"/>
    <property type="evidence" value="ECO:0007669"/>
    <property type="project" value="UniProtKB-SubCell"/>
</dbReference>
<keyword evidence="5" id="KW-0333">Golgi apparatus</keyword>
<dbReference type="UniPathway" id="UPA00378"/>
<dbReference type="PANTHER" id="PTHR11929">
    <property type="entry name" value="ALPHA- 1,3 -FUCOSYLTRANSFERASE"/>
    <property type="match status" value="1"/>
</dbReference>
<dbReference type="InParanoid" id="A0A090MBD0"/>
<dbReference type="EC" id="2.4.1.-" evidence="5"/>
<evidence type="ECO:0000256" key="5">
    <source>
        <dbReference type="RuleBase" id="RU003832"/>
    </source>
</evidence>
<reference evidence="7 8" key="2">
    <citation type="journal article" date="2014" name="BMC Genomics">
        <title>An improved genome of the model marine alga Ostreococcus tauri unfolds by assessing Illumina de novo assemblies.</title>
        <authorList>
            <person name="Blanc-Mathieu R."/>
            <person name="Verhelst B."/>
            <person name="Derelle E."/>
            <person name="Rombauts S."/>
            <person name="Bouget F.Y."/>
            <person name="Carre I."/>
            <person name="Chateau A."/>
            <person name="Eyre-Walker A."/>
            <person name="Grimsley N."/>
            <person name="Moreau H."/>
            <person name="Piegu B."/>
            <person name="Rivals E."/>
            <person name="Schackwitz W."/>
            <person name="Van de Peer Y."/>
            <person name="Piganeau G."/>
        </authorList>
    </citation>
    <scope>NUCLEOTIDE SEQUENCE [LARGE SCALE GENOMIC DNA]</scope>
    <source>
        <strain evidence="8">OTTH 0595 / CCAP 157/2 / RCC745</strain>
    </source>
</reference>
<dbReference type="Gene3D" id="3.40.50.11660">
    <property type="entry name" value="Glycosyl transferase family 10, C-terminal domain"/>
    <property type="match status" value="1"/>
</dbReference>
<dbReference type="RefSeq" id="XP_003074724.2">
    <property type="nucleotide sequence ID" value="XM_003074676.2"/>
</dbReference>
<dbReference type="PANTHER" id="PTHR11929:SF194">
    <property type="entry name" value="ALPHA-(1,3)-FUCOSYLTRANSFERASE 10"/>
    <property type="match status" value="1"/>
</dbReference>
<comment type="pathway">
    <text evidence="1">Protein modification; protein glycosylation.</text>
</comment>
<keyword evidence="5" id="KW-0472">Membrane</keyword>
<reference evidence="8" key="1">
    <citation type="journal article" date="2006" name="Proc. Natl. Acad. Sci. U.S.A.">
        <title>Genome analysis of the smallest free-living eukaryote Ostreococcus tauri unveils many unique features.</title>
        <authorList>
            <person name="Derelle E."/>
            <person name="Ferraz C."/>
            <person name="Rombauts S."/>
            <person name="Rouze P."/>
            <person name="Worden A.Z."/>
            <person name="Robbens S."/>
            <person name="Partensky F."/>
            <person name="Degroeve S."/>
            <person name="Echeynie S."/>
            <person name="Cooke R."/>
            <person name="Saeys Y."/>
            <person name="Wuyts J."/>
            <person name="Jabbari K."/>
            <person name="Bowler C."/>
            <person name="Panaud O."/>
            <person name="Piegu B."/>
            <person name="Ball S.G."/>
            <person name="Ral J.-P."/>
            <person name="Bouget F.-Y."/>
            <person name="Piganeau G."/>
            <person name="De Baets B."/>
            <person name="Picard A."/>
            <person name="Delseny M."/>
            <person name="Demaille J."/>
            <person name="Van de Peer Y."/>
            <person name="Moreau H."/>
        </authorList>
    </citation>
    <scope>NUCLEOTIDE SEQUENCE [LARGE SCALE GENOMIC DNA]</scope>
    <source>
        <strain evidence="8">OTTH 0595 / CCAP 157/2 / RCC745</strain>
    </source>
</reference>
<evidence type="ECO:0000256" key="3">
    <source>
        <dbReference type="ARBA" id="ARBA00022676"/>
    </source>
</evidence>
<dbReference type="GO" id="GO:0046920">
    <property type="term" value="F:alpha-(1-&gt;3)-fucosyltransferase activity"/>
    <property type="evidence" value="ECO:0007669"/>
    <property type="project" value="TreeGrafter"/>
</dbReference>
<evidence type="ECO:0000256" key="4">
    <source>
        <dbReference type="ARBA" id="ARBA00022679"/>
    </source>
</evidence>
<keyword evidence="8" id="KW-1185">Reference proteome</keyword>
<evidence type="ECO:0000313" key="8">
    <source>
        <dbReference type="Proteomes" id="UP000009170"/>
    </source>
</evidence>
<comment type="caution">
    <text evidence="7">The sequence shown here is derived from an EMBL/GenBank/DDBJ whole genome shotgun (WGS) entry which is preliminary data.</text>
</comment>
<proteinExistence type="inferred from homology"/>
<dbReference type="Pfam" id="PF00852">
    <property type="entry name" value="Glyco_transf_10"/>
    <property type="match status" value="1"/>
</dbReference>
<protein>
    <recommendedName>
        <fullName evidence="5">Fucosyltransferase</fullName>
        <ecNumber evidence="5">2.4.1.-</ecNumber>
    </recommendedName>
</protein>
<name>A0A090MBD0_OSTTA</name>
<evidence type="ECO:0000256" key="1">
    <source>
        <dbReference type="ARBA" id="ARBA00004922"/>
    </source>
</evidence>
<dbReference type="InterPro" id="IPR055270">
    <property type="entry name" value="Glyco_tran_10_C"/>
</dbReference>
<keyword evidence="3 5" id="KW-0328">Glycosyltransferase</keyword>
<organism evidence="7 8">
    <name type="scientific">Ostreococcus tauri</name>
    <name type="common">Marine green alga</name>
    <dbReference type="NCBI Taxonomy" id="70448"/>
    <lineage>
        <taxon>Eukaryota</taxon>
        <taxon>Viridiplantae</taxon>
        <taxon>Chlorophyta</taxon>
        <taxon>Mamiellophyceae</taxon>
        <taxon>Mamiellales</taxon>
        <taxon>Bathycoccaceae</taxon>
        <taxon>Ostreococcus</taxon>
    </lineage>
</organism>
<evidence type="ECO:0000313" key="7">
    <source>
        <dbReference type="EMBL" id="CEG00894.1"/>
    </source>
</evidence>
<dbReference type="SUPFAM" id="SSF53756">
    <property type="entry name" value="UDP-Glycosyltransferase/glycogen phosphorylase"/>
    <property type="match status" value="1"/>
</dbReference>
<sequence length="349" mass="39567">MKSKRNSYQVRKVSCVFLLLSSVLVVYTFNLHSRRNYSPGFMTALHEETRFRVHLCGYQFKTFAAAVFPEADITKWHMNVTPACVHDVMIASLPCEPVSVNDYPGTVLFVDGENGRMQQLAHPNLYYLGVKHPPRKVAGHLQLFHVAHTTLFHPYSATDFLQVHSRLAENFLIYLNSNCVPFREKAYDSIVQLAVTHAMPTPAAAGKCHGNHAETSIYMNDRAGRILNVADKLSKYRFALVMENSNEEGYVSEKIANAFIAGTMPVYYGTTDIFSIFNKKRFIYFDVQHPEQALLQILALETNHTLLIETLKLPILADGENTLKRFFSLTEDVGGGQLKHKIRSLIHKE</sequence>
<dbReference type="InterPro" id="IPR001503">
    <property type="entry name" value="Glyco_trans_10"/>
</dbReference>
<evidence type="ECO:0000259" key="6">
    <source>
        <dbReference type="Pfam" id="PF00852"/>
    </source>
</evidence>
<dbReference type="AlphaFoldDB" id="A0A090MBD0"/>
<dbReference type="GeneID" id="9832574"/>
<accession>A0A090MBD0</accession>
<dbReference type="Proteomes" id="UP000009170">
    <property type="component" value="Unassembled WGS sequence"/>
</dbReference>
<keyword evidence="5" id="KW-0812">Transmembrane</keyword>
<gene>
    <name evidence="7" type="ORF">OT_ostta02g00030</name>
</gene>
<dbReference type="OrthoDB" id="427096at2759"/>
<dbReference type="EMBL" id="CAID01000002">
    <property type="protein sequence ID" value="CEG00894.1"/>
    <property type="molecule type" value="Genomic_DNA"/>
</dbReference>
<keyword evidence="4 5" id="KW-0808">Transferase</keyword>